<proteinExistence type="predicted"/>
<gene>
    <name evidence="2" type="ORF">F53441_2345</name>
</gene>
<reference evidence="2" key="1">
    <citation type="submission" date="2020-01" db="EMBL/GenBank/DDBJ databases">
        <title>Identification and distribution of gene clusters putatively required for synthesis of sphingolipid metabolism inhibitors in phylogenetically diverse species of the filamentous fungus Fusarium.</title>
        <authorList>
            <person name="Kim H.-S."/>
            <person name="Busman M."/>
            <person name="Brown D.W."/>
            <person name="Divon H."/>
            <person name="Uhlig S."/>
            <person name="Proctor R.H."/>
        </authorList>
    </citation>
    <scope>NUCLEOTIDE SEQUENCE</scope>
    <source>
        <strain evidence="2">NRRL 53441</strain>
    </source>
</reference>
<sequence>MEVQPPIVKSLHRLSVENPRFLVHPLFWTWKHLQVLHCRFKHLDSAAAPVPSPSPLPPELTRSAERLANDPSPIWKTTAVLELLGHHGLERRRGKPQFYYAKKKLHSPDCNIYQIGAQYNFKQLPIIGYCHYDNLTNERKQALTPNCHPVTGAYNFPVERLYQRRLRTLTPDLWVEDPYLVCVLLSLAQLQWRRRWWTPEAFFVRLLVSNVSDTTHAHVFQADIPSKFLQALDYPTQDMDSLVWPAIQHIQVPFEPYATFSERVVGQLLTCLEPRALTEMPQGEKRKRDGLEESMRQIRNVKT</sequence>
<dbReference type="OrthoDB" id="5343483at2759"/>
<keyword evidence="3" id="KW-1185">Reference proteome</keyword>
<feature type="region of interest" description="Disordered" evidence="1">
    <location>
        <begin position="280"/>
        <end position="303"/>
    </location>
</feature>
<name>A0A8H4KSE6_9HYPO</name>
<dbReference type="AlphaFoldDB" id="A0A8H4KSE6"/>
<dbReference type="EMBL" id="JAADJG010000096">
    <property type="protein sequence ID" value="KAF4455330.1"/>
    <property type="molecule type" value="Genomic_DNA"/>
</dbReference>
<accession>A0A8H4KSE6</accession>
<organism evidence="2 3">
    <name type="scientific">Fusarium austroafricanum</name>
    <dbReference type="NCBI Taxonomy" id="2364996"/>
    <lineage>
        <taxon>Eukaryota</taxon>
        <taxon>Fungi</taxon>
        <taxon>Dikarya</taxon>
        <taxon>Ascomycota</taxon>
        <taxon>Pezizomycotina</taxon>
        <taxon>Sordariomycetes</taxon>
        <taxon>Hypocreomycetidae</taxon>
        <taxon>Hypocreales</taxon>
        <taxon>Nectriaceae</taxon>
        <taxon>Fusarium</taxon>
        <taxon>Fusarium concolor species complex</taxon>
    </lineage>
</organism>
<comment type="caution">
    <text evidence="2">The sequence shown here is derived from an EMBL/GenBank/DDBJ whole genome shotgun (WGS) entry which is preliminary data.</text>
</comment>
<evidence type="ECO:0000256" key="1">
    <source>
        <dbReference type="SAM" id="MobiDB-lite"/>
    </source>
</evidence>
<evidence type="ECO:0000313" key="3">
    <source>
        <dbReference type="Proteomes" id="UP000605986"/>
    </source>
</evidence>
<feature type="compositionally biased region" description="Basic and acidic residues" evidence="1">
    <location>
        <begin position="282"/>
        <end position="296"/>
    </location>
</feature>
<evidence type="ECO:0000313" key="2">
    <source>
        <dbReference type="EMBL" id="KAF4455330.1"/>
    </source>
</evidence>
<dbReference type="Proteomes" id="UP000605986">
    <property type="component" value="Unassembled WGS sequence"/>
</dbReference>
<protein>
    <submittedName>
        <fullName evidence="2">Uncharacterized protein</fullName>
    </submittedName>
</protein>